<evidence type="ECO:0000313" key="2">
    <source>
        <dbReference type="EMBL" id="AEA22324.1"/>
    </source>
</evidence>
<dbReference type="HOGENOM" id="CLU_1480852_0_0_11"/>
<feature type="transmembrane region" description="Helical" evidence="1">
    <location>
        <begin position="155"/>
        <end position="172"/>
    </location>
</feature>
<accession>F4CLX6</accession>
<name>F4CLX6_PSEUX</name>
<evidence type="ECO:0000256" key="1">
    <source>
        <dbReference type="SAM" id="Phobius"/>
    </source>
</evidence>
<sequence length="182" mass="18216">MVSACIATLAAAVTFIALLSLATSYRATVEVILVPNPAASAQQTADGTVLAPQQGVTAAAAVLNEPQWLAPSAAAASVPSGALTFAAAVVPTTPIVQLSAVTTSPRAAEIALAAWVTNATPLVERLSGPYSLVTVGSPDGTGTVRGLAASTIRSLGTGAAFLVVFAGSWFVLSRRRSRSTVV</sequence>
<keyword evidence="1" id="KW-1133">Transmembrane helix</keyword>
<dbReference type="KEGG" id="pdx:Psed_0042"/>
<reference evidence="2 3" key="1">
    <citation type="journal article" date="2011" name="J. Bacteriol.">
        <title>Genome sequence of the 1,4-dioxane-degrading Pseudonocardia dioxanivorans strain CB1190.</title>
        <authorList>
            <person name="Sales C.M."/>
            <person name="Mahendra S."/>
            <person name="Grostern A."/>
            <person name="Parales R.E."/>
            <person name="Goodwin L.A."/>
            <person name="Woyke T."/>
            <person name="Nolan M."/>
            <person name="Lapidus A."/>
            <person name="Chertkov O."/>
            <person name="Ovchinnikova G."/>
            <person name="Sczyrba A."/>
            <person name="Alvarez-Cohen L."/>
        </authorList>
    </citation>
    <scope>NUCLEOTIDE SEQUENCE [LARGE SCALE GENOMIC DNA]</scope>
    <source>
        <strain evidence="3">ATCC 55486 / DSM 44775 / JCM 13855 / CB1190</strain>
    </source>
</reference>
<keyword evidence="3" id="KW-1185">Reference proteome</keyword>
<keyword evidence="1" id="KW-0472">Membrane</keyword>
<dbReference type="AlphaFoldDB" id="F4CLX6"/>
<keyword evidence="1" id="KW-0812">Transmembrane</keyword>
<proteinExistence type="predicted"/>
<dbReference type="Proteomes" id="UP000007809">
    <property type="component" value="Chromosome"/>
</dbReference>
<evidence type="ECO:0000313" key="3">
    <source>
        <dbReference type="Proteomes" id="UP000007809"/>
    </source>
</evidence>
<gene>
    <name evidence="2" type="ordered locus">Psed_0042</name>
</gene>
<organism evidence="2 3">
    <name type="scientific">Pseudonocardia dioxanivorans (strain ATCC 55486 / DSM 44775 / JCM 13855 / CB1190)</name>
    <dbReference type="NCBI Taxonomy" id="675635"/>
    <lineage>
        <taxon>Bacteria</taxon>
        <taxon>Bacillati</taxon>
        <taxon>Actinomycetota</taxon>
        <taxon>Actinomycetes</taxon>
        <taxon>Pseudonocardiales</taxon>
        <taxon>Pseudonocardiaceae</taxon>
        <taxon>Pseudonocardia</taxon>
    </lineage>
</organism>
<dbReference type="EMBL" id="CP002593">
    <property type="protein sequence ID" value="AEA22324.1"/>
    <property type="molecule type" value="Genomic_DNA"/>
</dbReference>
<protein>
    <submittedName>
        <fullName evidence="2">Uncharacterized protein</fullName>
    </submittedName>
</protein>